<reference evidence="1" key="2">
    <citation type="submission" date="2014-07" db="EMBL/GenBank/DDBJ databases">
        <title>Initial genome analysis of the psychrotolerant acidophile Acidithiobacillus ferrivorans CF27: insights into iron and sulfur oxidation pathways and into biofilm formation.</title>
        <authorList>
            <person name="Talla E."/>
            <person name="Hedrich S."/>
            <person name="Mangenot S."/>
            <person name="Ji B."/>
            <person name="Johnson D.B."/>
            <person name="Barbe V."/>
            <person name="Bonnefoy V."/>
        </authorList>
    </citation>
    <scope>NUCLEOTIDE SEQUENCE [LARGE SCALE GENOMIC DNA]</scope>
    <source>
        <strain evidence="1">CF27</strain>
    </source>
</reference>
<protein>
    <submittedName>
        <fullName evidence="1">Uncharacterized protein</fullName>
    </submittedName>
</protein>
<evidence type="ECO:0000313" key="2">
    <source>
        <dbReference type="EMBL" id="OCB03836.1"/>
    </source>
</evidence>
<dbReference type="RefSeq" id="WP_035195397.1">
    <property type="nucleotide sequence ID" value="NZ_CCCS020000065.1"/>
</dbReference>
<keyword evidence="5" id="KW-1185">Reference proteome</keyword>
<reference evidence="2 4" key="3">
    <citation type="submission" date="2016-07" db="EMBL/GenBank/DDBJ databases">
        <title>Draft genome of a psychrotolerant acidophile Acidithiobacillus ferrivorans strain YL15.</title>
        <authorList>
            <person name="Peng T."/>
            <person name="Ma L."/>
            <person name="Nan M."/>
            <person name="An N."/>
            <person name="Wang M."/>
            <person name="Qiu G."/>
            <person name="Zeng W."/>
        </authorList>
    </citation>
    <scope>NUCLEOTIDE SEQUENCE [LARGE SCALE GENOMIC DNA]</scope>
    <source>
        <strain evidence="2 4">YL15</strain>
    </source>
</reference>
<dbReference type="EMBL" id="MASQ01000044">
    <property type="protein sequence ID" value="OCB03836.1"/>
    <property type="molecule type" value="Genomic_DNA"/>
</dbReference>
<gene>
    <name evidence="1" type="ORF">AFERRI_10015</name>
    <name evidence="3" type="ORF">AFERRI_30295</name>
    <name evidence="2" type="ORF">BBC27_06225</name>
</gene>
<dbReference type="EMBL" id="LT841305">
    <property type="protein sequence ID" value="SMH66563.1"/>
    <property type="molecule type" value="Genomic_DNA"/>
</dbReference>
<dbReference type="Proteomes" id="UP000193925">
    <property type="component" value="Chromosome AFERRI"/>
</dbReference>
<dbReference type="EMBL" id="CCCS020000065">
    <property type="protein sequence ID" value="CDQ12024.1"/>
    <property type="molecule type" value="Genomic_DNA"/>
</dbReference>
<evidence type="ECO:0000313" key="5">
    <source>
        <dbReference type="Proteomes" id="UP000193925"/>
    </source>
</evidence>
<evidence type="ECO:0000313" key="4">
    <source>
        <dbReference type="Proteomes" id="UP000093129"/>
    </source>
</evidence>
<evidence type="ECO:0000313" key="3">
    <source>
        <dbReference type="EMBL" id="SMH66563.1"/>
    </source>
</evidence>
<accession>A0A060V026</accession>
<name>A0A060V026_9PROT</name>
<reference evidence="1" key="1">
    <citation type="submission" date="2014-03" db="EMBL/GenBank/DDBJ databases">
        <authorList>
            <person name="Genoscope - CEA"/>
        </authorList>
    </citation>
    <scope>NUCLEOTIDE SEQUENCE [LARGE SCALE GENOMIC DNA]</scope>
    <source>
        <strain evidence="1">CF27</strain>
    </source>
</reference>
<dbReference type="Proteomes" id="UP000093129">
    <property type="component" value="Unassembled WGS sequence"/>
</dbReference>
<dbReference type="AlphaFoldDB" id="A0A060V026"/>
<evidence type="ECO:0000313" key="1">
    <source>
        <dbReference type="EMBL" id="CDQ12024.1"/>
    </source>
</evidence>
<sequence>MNTTHLIIKSRTVATQLQKTNPSAARHLIKLIDRWDALRFAQRKICDRNPMCALPSPHNGTQLLKEIHVASNRTLFIMLNHQLFDALCLCVGNAYKADSWLAKRVQEVGDLSDDTIRSYLMVMFKEVLSRHEPIHFKNNEEAAISSVISHIIQ</sequence>
<organism evidence="1">
    <name type="scientific">Acidithiobacillus ferrivorans</name>
    <dbReference type="NCBI Taxonomy" id="160808"/>
    <lineage>
        <taxon>Bacteria</taxon>
        <taxon>Pseudomonadati</taxon>
        <taxon>Pseudomonadota</taxon>
        <taxon>Acidithiobacillia</taxon>
        <taxon>Acidithiobacillales</taxon>
        <taxon>Acidithiobacillaceae</taxon>
        <taxon>Acidithiobacillus</taxon>
    </lineage>
</organism>
<proteinExistence type="predicted"/>
<reference evidence="3 5" key="4">
    <citation type="submission" date="2017-03" db="EMBL/GenBank/DDBJ databases">
        <authorList>
            <person name="Regsiter A."/>
            <person name="William W."/>
        </authorList>
    </citation>
    <scope>NUCLEOTIDE SEQUENCE [LARGE SCALE GENOMIC DNA]</scope>
    <source>
        <strain evidence="3">PRJEB5721</strain>
    </source>
</reference>